<dbReference type="Proteomes" id="UP000237000">
    <property type="component" value="Unassembled WGS sequence"/>
</dbReference>
<evidence type="ECO:0000313" key="2">
    <source>
        <dbReference type="Proteomes" id="UP000237000"/>
    </source>
</evidence>
<evidence type="ECO:0000313" key="1">
    <source>
        <dbReference type="EMBL" id="PON51440.1"/>
    </source>
</evidence>
<sequence>MIGFPLEDRSRCGLLTWKASIRWFWPIEIGRSTAERDALRTGFACEAGYSTWRAAICCPRKYRMDEVDLNLSVS</sequence>
<accession>A0A2P5BRQ2</accession>
<keyword evidence="2" id="KW-1185">Reference proteome</keyword>
<dbReference type="EMBL" id="JXTC01000472">
    <property type="protein sequence ID" value="PON51440.1"/>
    <property type="molecule type" value="Genomic_DNA"/>
</dbReference>
<proteinExistence type="predicted"/>
<gene>
    <name evidence="1" type="ORF">TorRG33x02_311110</name>
</gene>
<organism evidence="1 2">
    <name type="scientific">Trema orientale</name>
    <name type="common">Charcoal tree</name>
    <name type="synonym">Celtis orientalis</name>
    <dbReference type="NCBI Taxonomy" id="63057"/>
    <lineage>
        <taxon>Eukaryota</taxon>
        <taxon>Viridiplantae</taxon>
        <taxon>Streptophyta</taxon>
        <taxon>Embryophyta</taxon>
        <taxon>Tracheophyta</taxon>
        <taxon>Spermatophyta</taxon>
        <taxon>Magnoliopsida</taxon>
        <taxon>eudicotyledons</taxon>
        <taxon>Gunneridae</taxon>
        <taxon>Pentapetalae</taxon>
        <taxon>rosids</taxon>
        <taxon>fabids</taxon>
        <taxon>Rosales</taxon>
        <taxon>Cannabaceae</taxon>
        <taxon>Trema</taxon>
    </lineage>
</organism>
<comment type="caution">
    <text evidence="1">The sequence shown here is derived from an EMBL/GenBank/DDBJ whole genome shotgun (WGS) entry which is preliminary data.</text>
</comment>
<dbReference type="InParanoid" id="A0A2P5BRQ2"/>
<dbReference type="OrthoDB" id="10273475at2759"/>
<dbReference type="AlphaFoldDB" id="A0A2P5BRQ2"/>
<protein>
    <submittedName>
        <fullName evidence="1">Uncharacterized protein</fullName>
    </submittedName>
</protein>
<reference evidence="2" key="1">
    <citation type="submission" date="2016-06" db="EMBL/GenBank/DDBJ databases">
        <title>Parallel loss of symbiosis genes in relatives of nitrogen-fixing non-legume Parasponia.</title>
        <authorList>
            <person name="Van Velzen R."/>
            <person name="Holmer R."/>
            <person name="Bu F."/>
            <person name="Rutten L."/>
            <person name="Van Zeijl A."/>
            <person name="Liu W."/>
            <person name="Santuari L."/>
            <person name="Cao Q."/>
            <person name="Sharma T."/>
            <person name="Shen D."/>
            <person name="Roswanjaya Y."/>
            <person name="Wardhani T."/>
            <person name="Kalhor M.S."/>
            <person name="Jansen J."/>
            <person name="Van den Hoogen J."/>
            <person name="Gungor B."/>
            <person name="Hartog M."/>
            <person name="Hontelez J."/>
            <person name="Verver J."/>
            <person name="Yang W.-C."/>
            <person name="Schijlen E."/>
            <person name="Repin R."/>
            <person name="Schilthuizen M."/>
            <person name="Schranz E."/>
            <person name="Heidstra R."/>
            <person name="Miyata K."/>
            <person name="Fedorova E."/>
            <person name="Kohlen W."/>
            <person name="Bisseling T."/>
            <person name="Smit S."/>
            <person name="Geurts R."/>
        </authorList>
    </citation>
    <scope>NUCLEOTIDE SEQUENCE [LARGE SCALE GENOMIC DNA]</scope>
    <source>
        <strain evidence="2">cv. RG33-2</strain>
    </source>
</reference>
<name>A0A2P5BRQ2_TREOI</name>